<evidence type="ECO:0000313" key="2">
    <source>
        <dbReference type="EMBL" id="KFD69325.1"/>
    </source>
</evidence>
<reference evidence="1 3" key="1">
    <citation type="journal article" date="2014" name="Nat. Genet.">
        <title>Genome and transcriptome of the porcine whipworm Trichuris suis.</title>
        <authorList>
            <person name="Jex A.R."/>
            <person name="Nejsum P."/>
            <person name="Schwarz E.M."/>
            <person name="Hu L."/>
            <person name="Young N.D."/>
            <person name="Hall R.S."/>
            <person name="Korhonen P.K."/>
            <person name="Liao S."/>
            <person name="Thamsborg S."/>
            <person name="Xia J."/>
            <person name="Xu P."/>
            <person name="Wang S."/>
            <person name="Scheerlinck J.P."/>
            <person name="Hofmann A."/>
            <person name="Sternberg P.W."/>
            <person name="Wang J."/>
            <person name="Gasser R.B."/>
        </authorList>
    </citation>
    <scope>NUCLEOTIDE SEQUENCE [LARGE SCALE GENOMIC DNA]</scope>
    <source>
        <strain evidence="2">DCEP-RM93F</strain>
        <strain evidence="1">DCEP-RM93M</strain>
    </source>
</reference>
<dbReference type="EMBL" id="KL363284">
    <property type="protein sequence ID" value="KFD48775.1"/>
    <property type="molecule type" value="Genomic_DNA"/>
</dbReference>
<evidence type="ECO:0000313" key="1">
    <source>
        <dbReference type="EMBL" id="KFD48775.1"/>
    </source>
</evidence>
<gene>
    <name evidence="1" type="ORF">M513_10330</name>
    <name evidence="2" type="ORF">M514_10330</name>
</gene>
<dbReference type="AlphaFoldDB" id="A0A085LUX9"/>
<organism evidence="1 3">
    <name type="scientific">Trichuris suis</name>
    <name type="common">pig whipworm</name>
    <dbReference type="NCBI Taxonomy" id="68888"/>
    <lineage>
        <taxon>Eukaryota</taxon>
        <taxon>Metazoa</taxon>
        <taxon>Ecdysozoa</taxon>
        <taxon>Nematoda</taxon>
        <taxon>Enoplea</taxon>
        <taxon>Dorylaimia</taxon>
        <taxon>Trichinellida</taxon>
        <taxon>Trichuridae</taxon>
        <taxon>Trichuris</taxon>
    </lineage>
</organism>
<name>A0A085LUX9_9BILA</name>
<dbReference type="EMBL" id="KL367496">
    <property type="protein sequence ID" value="KFD69325.1"/>
    <property type="molecule type" value="Genomic_DNA"/>
</dbReference>
<dbReference type="Proteomes" id="UP000030764">
    <property type="component" value="Unassembled WGS sequence"/>
</dbReference>
<sequence>MTIADFPFNSQLRWAQMDVEVDDRSALLELRMMANSVLSNIVTFRMRPDLHDQRRSLTMFSKT</sequence>
<keyword evidence="3" id="KW-1185">Reference proteome</keyword>
<dbReference type="Proteomes" id="UP000030758">
    <property type="component" value="Unassembled WGS sequence"/>
</dbReference>
<protein>
    <submittedName>
        <fullName evidence="1">Uncharacterized protein</fullName>
    </submittedName>
</protein>
<evidence type="ECO:0000313" key="3">
    <source>
        <dbReference type="Proteomes" id="UP000030764"/>
    </source>
</evidence>
<proteinExistence type="predicted"/>
<accession>A0A085LUX9</accession>